<dbReference type="EMBL" id="JAGEUA010000009">
    <property type="protein sequence ID" value="KAL0965772.1"/>
    <property type="molecule type" value="Genomic_DNA"/>
</dbReference>
<sequence>MRLRFHIILQSIFKVKVKVVYLSYASNNIHHPMQRNSFDMARRFYAVGLKTRSSELRISKSASRSYCMSDSAERAEIKTKKTVISQNLHRVSRAIVHATILYGAQYYVVYNVTK</sequence>
<evidence type="ECO:0000313" key="2">
    <source>
        <dbReference type="Proteomes" id="UP001557470"/>
    </source>
</evidence>
<evidence type="ECO:0000313" key="1">
    <source>
        <dbReference type="EMBL" id="KAL0965772.1"/>
    </source>
</evidence>
<protein>
    <submittedName>
        <fullName evidence="1">Uncharacterized protein</fullName>
    </submittedName>
</protein>
<organism evidence="1 2">
    <name type="scientific">Umbra pygmaea</name>
    <name type="common">Eastern mudminnow</name>
    <dbReference type="NCBI Taxonomy" id="75934"/>
    <lineage>
        <taxon>Eukaryota</taxon>
        <taxon>Metazoa</taxon>
        <taxon>Chordata</taxon>
        <taxon>Craniata</taxon>
        <taxon>Vertebrata</taxon>
        <taxon>Euteleostomi</taxon>
        <taxon>Actinopterygii</taxon>
        <taxon>Neopterygii</taxon>
        <taxon>Teleostei</taxon>
        <taxon>Protacanthopterygii</taxon>
        <taxon>Esociformes</taxon>
        <taxon>Umbridae</taxon>
        <taxon>Umbra</taxon>
    </lineage>
</organism>
<accession>A0ABD0WNB2</accession>
<gene>
    <name evidence="1" type="ORF">UPYG_G00285510</name>
</gene>
<proteinExistence type="predicted"/>
<name>A0ABD0WNB2_UMBPY</name>
<dbReference type="Proteomes" id="UP001557470">
    <property type="component" value="Unassembled WGS sequence"/>
</dbReference>
<dbReference type="AlphaFoldDB" id="A0ABD0WNB2"/>
<reference evidence="1 2" key="1">
    <citation type="submission" date="2024-06" db="EMBL/GenBank/DDBJ databases">
        <authorList>
            <person name="Pan Q."/>
            <person name="Wen M."/>
            <person name="Jouanno E."/>
            <person name="Zahm M."/>
            <person name="Klopp C."/>
            <person name="Cabau C."/>
            <person name="Louis A."/>
            <person name="Berthelot C."/>
            <person name="Parey E."/>
            <person name="Roest Crollius H."/>
            <person name="Montfort J."/>
            <person name="Robinson-Rechavi M."/>
            <person name="Bouchez O."/>
            <person name="Lampietro C."/>
            <person name="Lopez Roques C."/>
            <person name="Donnadieu C."/>
            <person name="Postlethwait J."/>
            <person name="Bobe J."/>
            <person name="Verreycken H."/>
            <person name="Guiguen Y."/>
        </authorList>
    </citation>
    <scope>NUCLEOTIDE SEQUENCE [LARGE SCALE GENOMIC DNA]</scope>
    <source>
        <strain evidence="1">Up_M1</strain>
        <tissue evidence="1">Testis</tissue>
    </source>
</reference>
<comment type="caution">
    <text evidence="1">The sequence shown here is derived from an EMBL/GenBank/DDBJ whole genome shotgun (WGS) entry which is preliminary data.</text>
</comment>
<keyword evidence="2" id="KW-1185">Reference proteome</keyword>